<gene>
    <name evidence="2" type="ORF">M427DRAFT_214426</name>
</gene>
<dbReference type="InterPro" id="IPR032675">
    <property type="entry name" value="LRR_dom_sf"/>
</dbReference>
<evidence type="ECO:0000256" key="1">
    <source>
        <dbReference type="SAM" id="MobiDB-lite"/>
    </source>
</evidence>
<accession>A0A138ZZX6</accession>
<evidence type="ECO:0000313" key="3">
    <source>
        <dbReference type="Proteomes" id="UP000070544"/>
    </source>
</evidence>
<sequence length="214" mass="23798">MKVDTSFKFPDRVIEPLLRTIGPACCNLTHLSLSGTSFTHHTLEFLLRCVDCTLSHLDVSYWCIRKQGFMTLWEDTPTEETLNAGTTLTERNTLVSAARTPLLPSILYLDVSGLFRLSRIPASTLVETVTDDSKPCGGSARTCAMKEHGSSGRPLSRHSRRGGRLRSDTVVSGRKSFAAAVAAYARSRWTWTILGIHLIGTFRLLKIRTTYHIT</sequence>
<feature type="compositionally biased region" description="Basic residues" evidence="1">
    <location>
        <begin position="155"/>
        <end position="164"/>
    </location>
</feature>
<feature type="region of interest" description="Disordered" evidence="1">
    <location>
        <begin position="145"/>
        <end position="166"/>
    </location>
</feature>
<dbReference type="Proteomes" id="UP000070544">
    <property type="component" value="Unassembled WGS sequence"/>
</dbReference>
<dbReference type="AlphaFoldDB" id="A0A138ZZX6"/>
<reference evidence="2 3" key="1">
    <citation type="journal article" date="2015" name="Genome Biol. Evol.">
        <title>Phylogenomic analyses indicate that early fungi evolved digesting cell walls of algal ancestors of land plants.</title>
        <authorList>
            <person name="Chang Y."/>
            <person name="Wang S."/>
            <person name="Sekimoto S."/>
            <person name="Aerts A.L."/>
            <person name="Choi C."/>
            <person name="Clum A."/>
            <person name="LaButti K.M."/>
            <person name="Lindquist E.A."/>
            <person name="Yee Ngan C."/>
            <person name="Ohm R.A."/>
            <person name="Salamov A.A."/>
            <person name="Grigoriev I.V."/>
            <person name="Spatafora J.W."/>
            <person name="Berbee M.L."/>
        </authorList>
    </citation>
    <scope>NUCLEOTIDE SEQUENCE [LARGE SCALE GENOMIC DNA]</scope>
    <source>
        <strain evidence="2 3">JEL478</strain>
    </source>
</reference>
<evidence type="ECO:0000313" key="2">
    <source>
        <dbReference type="EMBL" id="KXS09693.1"/>
    </source>
</evidence>
<dbReference type="Gene3D" id="3.80.10.10">
    <property type="entry name" value="Ribonuclease Inhibitor"/>
    <property type="match status" value="1"/>
</dbReference>
<proteinExistence type="predicted"/>
<protein>
    <submittedName>
        <fullName evidence="2">Uncharacterized protein</fullName>
    </submittedName>
</protein>
<dbReference type="SUPFAM" id="SSF52047">
    <property type="entry name" value="RNI-like"/>
    <property type="match status" value="1"/>
</dbReference>
<keyword evidence="3" id="KW-1185">Reference proteome</keyword>
<dbReference type="EMBL" id="KQ965852">
    <property type="protein sequence ID" value="KXS09693.1"/>
    <property type="molecule type" value="Genomic_DNA"/>
</dbReference>
<name>A0A138ZZX6_GONPJ</name>
<organism evidence="2 3">
    <name type="scientific">Gonapodya prolifera (strain JEL478)</name>
    <name type="common">Monoblepharis prolifera</name>
    <dbReference type="NCBI Taxonomy" id="1344416"/>
    <lineage>
        <taxon>Eukaryota</taxon>
        <taxon>Fungi</taxon>
        <taxon>Fungi incertae sedis</taxon>
        <taxon>Chytridiomycota</taxon>
        <taxon>Chytridiomycota incertae sedis</taxon>
        <taxon>Monoblepharidomycetes</taxon>
        <taxon>Monoblepharidales</taxon>
        <taxon>Gonapodyaceae</taxon>
        <taxon>Gonapodya</taxon>
    </lineage>
</organism>